<proteinExistence type="predicted"/>
<gene>
    <name evidence="1" type="ORF">FKW44_010976</name>
</gene>
<name>A0A7T8HHD3_CALRO</name>
<dbReference type="Proteomes" id="UP000595437">
    <property type="component" value="Chromosome 7"/>
</dbReference>
<evidence type="ECO:0000313" key="2">
    <source>
        <dbReference type="Proteomes" id="UP000595437"/>
    </source>
</evidence>
<evidence type="ECO:0000313" key="1">
    <source>
        <dbReference type="EMBL" id="QQP50089.1"/>
    </source>
</evidence>
<reference evidence="2" key="1">
    <citation type="submission" date="2021-01" db="EMBL/GenBank/DDBJ databases">
        <title>Caligus Genome Assembly.</title>
        <authorList>
            <person name="Gallardo-Escarate C."/>
        </authorList>
    </citation>
    <scope>NUCLEOTIDE SEQUENCE [LARGE SCALE GENOMIC DNA]</scope>
</reference>
<sequence length="78" mass="8667">MKSSSVIIFNSTCGIADGCKFTAQFQISADLIKFCYPCNNCGFLFNNTLYAFGDCFLLKTIQQFTHLNVCGNMDLNSN</sequence>
<organism evidence="1 2">
    <name type="scientific">Caligus rogercresseyi</name>
    <name type="common">Sea louse</name>
    <dbReference type="NCBI Taxonomy" id="217165"/>
    <lineage>
        <taxon>Eukaryota</taxon>
        <taxon>Metazoa</taxon>
        <taxon>Ecdysozoa</taxon>
        <taxon>Arthropoda</taxon>
        <taxon>Crustacea</taxon>
        <taxon>Multicrustacea</taxon>
        <taxon>Hexanauplia</taxon>
        <taxon>Copepoda</taxon>
        <taxon>Siphonostomatoida</taxon>
        <taxon>Caligidae</taxon>
        <taxon>Caligus</taxon>
    </lineage>
</organism>
<dbReference type="EMBL" id="CP045896">
    <property type="protein sequence ID" value="QQP50089.1"/>
    <property type="molecule type" value="Genomic_DNA"/>
</dbReference>
<feature type="non-terminal residue" evidence="1">
    <location>
        <position position="78"/>
    </location>
</feature>
<protein>
    <submittedName>
        <fullName evidence="1">Uncharacterized protein</fullName>
    </submittedName>
</protein>
<keyword evidence="2" id="KW-1185">Reference proteome</keyword>
<accession>A0A7T8HHD3</accession>
<dbReference type="AlphaFoldDB" id="A0A7T8HHD3"/>